<keyword evidence="2" id="KW-1185">Reference proteome</keyword>
<reference evidence="1 2" key="1">
    <citation type="submission" date="2021-03" db="EMBL/GenBank/DDBJ databases">
        <title>Genomic Encyclopedia of Type Strains, Phase IV (KMG-IV): sequencing the most valuable type-strain genomes for metagenomic binning, comparative biology and taxonomic classification.</title>
        <authorList>
            <person name="Goeker M."/>
        </authorList>
    </citation>
    <scope>NUCLEOTIDE SEQUENCE [LARGE SCALE GENOMIC DNA]</scope>
    <source>
        <strain evidence="1 2">DSM 13372</strain>
    </source>
</reference>
<evidence type="ECO:0000313" key="2">
    <source>
        <dbReference type="Proteomes" id="UP000730739"/>
    </source>
</evidence>
<organism evidence="1 2">
    <name type="scientific">Sinorhizobium kostiense</name>
    <dbReference type="NCBI Taxonomy" id="76747"/>
    <lineage>
        <taxon>Bacteria</taxon>
        <taxon>Pseudomonadati</taxon>
        <taxon>Pseudomonadota</taxon>
        <taxon>Alphaproteobacteria</taxon>
        <taxon>Hyphomicrobiales</taxon>
        <taxon>Rhizobiaceae</taxon>
        <taxon>Sinorhizobium/Ensifer group</taxon>
        <taxon>Sinorhizobium</taxon>
    </lineage>
</organism>
<name>A0ABS4QXT9_9HYPH</name>
<sequence>MVTGYCPDGEAVALLRPQPPAFPNAATAGNVPESAWHVSNPQAHAANSLLPFCWKGWL</sequence>
<protein>
    <submittedName>
        <fullName evidence="1">Uncharacterized protein</fullName>
    </submittedName>
</protein>
<dbReference type="EMBL" id="JAGILA010000002">
    <property type="protein sequence ID" value="MBP2235463.1"/>
    <property type="molecule type" value="Genomic_DNA"/>
</dbReference>
<gene>
    <name evidence="1" type="ORF">J2Z31_001955</name>
</gene>
<accession>A0ABS4QXT9</accession>
<dbReference type="Proteomes" id="UP000730739">
    <property type="component" value="Unassembled WGS sequence"/>
</dbReference>
<comment type="caution">
    <text evidence="1">The sequence shown here is derived from an EMBL/GenBank/DDBJ whole genome shotgun (WGS) entry which is preliminary data.</text>
</comment>
<proteinExistence type="predicted"/>
<evidence type="ECO:0000313" key="1">
    <source>
        <dbReference type="EMBL" id="MBP2235463.1"/>
    </source>
</evidence>